<proteinExistence type="predicted"/>
<dbReference type="EMBL" id="LSRX01000718">
    <property type="protein sequence ID" value="OLP90300.1"/>
    <property type="molecule type" value="Genomic_DNA"/>
</dbReference>
<protein>
    <submittedName>
        <fullName evidence="1">Uncharacterized protein</fullName>
    </submittedName>
</protein>
<gene>
    <name evidence="1" type="ORF">AK812_SmicGene28134</name>
</gene>
<evidence type="ECO:0000313" key="1">
    <source>
        <dbReference type="EMBL" id="OLP90300.1"/>
    </source>
</evidence>
<dbReference type="AlphaFoldDB" id="A0A1Q9D530"/>
<reference evidence="1 2" key="1">
    <citation type="submission" date="2016-02" db="EMBL/GenBank/DDBJ databases">
        <title>Genome analysis of coral dinoflagellate symbionts highlights evolutionary adaptations to a symbiotic lifestyle.</title>
        <authorList>
            <person name="Aranda M."/>
            <person name="Li Y."/>
            <person name="Liew Y.J."/>
            <person name="Baumgarten S."/>
            <person name="Simakov O."/>
            <person name="Wilson M."/>
            <person name="Piel J."/>
            <person name="Ashoor H."/>
            <person name="Bougouffa S."/>
            <person name="Bajic V.B."/>
            <person name="Ryu T."/>
            <person name="Ravasi T."/>
            <person name="Bayer T."/>
            <person name="Micklem G."/>
            <person name="Kim H."/>
            <person name="Bhak J."/>
            <person name="Lajeunesse T.C."/>
            <person name="Voolstra C.R."/>
        </authorList>
    </citation>
    <scope>NUCLEOTIDE SEQUENCE [LARGE SCALE GENOMIC DNA]</scope>
    <source>
        <strain evidence="1 2">CCMP2467</strain>
    </source>
</reference>
<accession>A0A1Q9D530</accession>
<evidence type="ECO:0000313" key="2">
    <source>
        <dbReference type="Proteomes" id="UP000186817"/>
    </source>
</evidence>
<dbReference type="Proteomes" id="UP000186817">
    <property type="component" value="Unassembled WGS sequence"/>
</dbReference>
<organism evidence="1 2">
    <name type="scientific">Symbiodinium microadriaticum</name>
    <name type="common">Dinoflagellate</name>
    <name type="synonym">Zooxanthella microadriatica</name>
    <dbReference type="NCBI Taxonomy" id="2951"/>
    <lineage>
        <taxon>Eukaryota</taxon>
        <taxon>Sar</taxon>
        <taxon>Alveolata</taxon>
        <taxon>Dinophyceae</taxon>
        <taxon>Suessiales</taxon>
        <taxon>Symbiodiniaceae</taxon>
        <taxon>Symbiodinium</taxon>
    </lineage>
</organism>
<sequence>MAVETMFVLRFGASDDYGNAAGDEFFSGSVTVPVQLEEDGVGFIKVGMQVHILELLDHAFITLDGNTEGMRPCIAPLALAARRVRLGSVSRGLSTLCRVPSGDAISAHYAGSCARVEARNRSEDFTEVVGDLLGALLGAAAQRRA</sequence>
<comment type="caution">
    <text evidence="1">The sequence shown here is derived from an EMBL/GenBank/DDBJ whole genome shotgun (WGS) entry which is preliminary data.</text>
</comment>
<name>A0A1Q9D530_SYMMI</name>
<keyword evidence="2" id="KW-1185">Reference proteome</keyword>